<organism evidence="2 3">
    <name type="scientific">Dulcicalothrix desertica PCC 7102</name>
    <dbReference type="NCBI Taxonomy" id="232991"/>
    <lineage>
        <taxon>Bacteria</taxon>
        <taxon>Bacillati</taxon>
        <taxon>Cyanobacteriota</taxon>
        <taxon>Cyanophyceae</taxon>
        <taxon>Nostocales</taxon>
        <taxon>Calotrichaceae</taxon>
        <taxon>Dulcicalothrix</taxon>
    </lineage>
</organism>
<dbReference type="AlphaFoldDB" id="A0A3S1ANR8"/>
<keyword evidence="3" id="KW-1185">Reference proteome</keyword>
<gene>
    <name evidence="2" type="ORF">DSM106972_041200</name>
</gene>
<accession>A0A3S1ANR8</accession>
<dbReference type="OrthoDB" id="512746at2"/>
<comment type="caution">
    <text evidence="2">The sequence shown here is derived from an EMBL/GenBank/DDBJ whole genome shotgun (WGS) entry which is preliminary data.</text>
</comment>
<evidence type="ECO:0000313" key="3">
    <source>
        <dbReference type="Proteomes" id="UP000271624"/>
    </source>
</evidence>
<evidence type="ECO:0000256" key="1">
    <source>
        <dbReference type="SAM" id="Coils"/>
    </source>
</evidence>
<evidence type="ECO:0000313" key="2">
    <source>
        <dbReference type="EMBL" id="RUT05299.1"/>
    </source>
</evidence>
<proteinExistence type="predicted"/>
<dbReference type="RefSeq" id="WP_127082527.1">
    <property type="nucleotide sequence ID" value="NZ_RSCL01000009.1"/>
</dbReference>
<name>A0A3S1ANR8_9CYAN</name>
<keyword evidence="1" id="KW-0175">Coiled coil</keyword>
<protein>
    <submittedName>
        <fullName evidence="2">Uncharacterized protein</fullName>
    </submittedName>
</protein>
<feature type="coiled-coil region" evidence="1">
    <location>
        <begin position="38"/>
        <end position="95"/>
    </location>
</feature>
<reference evidence="2" key="1">
    <citation type="submission" date="2018-12" db="EMBL/GenBank/DDBJ databases">
        <authorList>
            <person name="Will S."/>
            <person name="Neumann-Schaal M."/>
            <person name="Henke P."/>
        </authorList>
    </citation>
    <scope>NUCLEOTIDE SEQUENCE</scope>
    <source>
        <strain evidence="2">PCC 7102</strain>
    </source>
</reference>
<dbReference type="EMBL" id="RSCL01000009">
    <property type="protein sequence ID" value="RUT05299.1"/>
    <property type="molecule type" value="Genomic_DNA"/>
</dbReference>
<sequence length="164" mass="19167">MVLDFNIKVRPHGYVYSDFGFYPSKYTEIEVTPPQDTIAKLEADIADLEIMSNQLAQAKQQNQQQTLESKIEFGVQELEQIAERINYLAAQLEIEMHNFKTVAVEVNKNYHQQQLNSNNPENNLKPNRWIPLNIWDIHFSSIPTIIKRGTKFIIVEKIVNLFKY</sequence>
<dbReference type="Proteomes" id="UP000271624">
    <property type="component" value="Unassembled WGS sequence"/>
</dbReference>
<reference evidence="2" key="2">
    <citation type="journal article" date="2019" name="Genome Biol. Evol.">
        <title>Day and night: Metabolic profiles and evolutionary relationships of six axenic non-marine cyanobacteria.</title>
        <authorList>
            <person name="Will S.E."/>
            <person name="Henke P."/>
            <person name="Boedeker C."/>
            <person name="Huang S."/>
            <person name="Brinkmann H."/>
            <person name="Rohde M."/>
            <person name="Jarek M."/>
            <person name="Friedl T."/>
            <person name="Seufert S."/>
            <person name="Schumacher M."/>
            <person name="Overmann J."/>
            <person name="Neumann-Schaal M."/>
            <person name="Petersen J."/>
        </authorList>
    </citation>
    <scope>NUCLEOTIDE SEQUENCE [LARGE SCALE GENOMIC DNA]</scope>
    <source>
        <strain evidence="2">PCC 7102</strain>
    </source>
</reference>